<dbReference type="NCBIfam" id="TIGR00553">
    <property type="entry name" value="pabB"/>
    <property type="match status" value="1"/>
</dbReference>
<evidence type="ECO:0000313" key="2">
    <source>
        <dbReference type="EMBL" id="AWB35334.1"/>
    </source>
</evidence>
<dbReference type="PANTHER" id="PTHR11236">
    <property type="entry name" value="AMINOBENZOATE/ANTHRANILATE SYNTHASE"/>
    <property type="match status" value="1"/>
</dbReference>
<dbReference type="GO" id="GO:0000162">
    <property type="term" value="P:L-tryptophan biosynthetic process"/>
    <property type="evidence" value="ECO:0007669"/>
    <property type="project" value="TreeGrafter"/>
</dbReference>
<evidence type="ECO:0000259" key="1">
    <source>
        <dbReference type="Pfam" id="PF00425"/>
    </source>
</evidence>
<sequence>MICWFEDRANGSRIALEGFVERIGITRAEDIQDSLARIEHAQASGHWVALVIEYEFGQWLEPSIREGESDLDGSQPADVNAERLTALVFKRSRTGSIAAMNDRAGTLKTPVATTAADQTTRARPVSGQIVRARTGIAETDYLGMVQEIRALIAAGEVYQINATFPIHVETIGSTLDLYNCLAATSQARHCAYIEDPQRGRTILSLSPELFVYREGNMLVTRPMKGTAPRVQGDVKADQAMGESLRNSSKDRAENLMIVDLLRNDLGRLAVTGSVTVDPLFELEAYPSVWTLTSTISAQLKPGCSLLETLQALFPCGSITGAPKIAAMRHIKRLERRDRGVYCGSVGWLAPDGRMSLNVAIRTLVIDRDGQGVYGVGGGIVYDSIPENEWQECFWKARILGVNCET</sequence>
<organism evidence="2 3">
    <name type="scientific">Orrella marina</name>
    <dbReference type="NCBI Taxonomy" id="2163011"/>
    <lineage>
        <taxon>Bacteria</taxon>
        <taxon>Pseudomonadati</taxon>
        <taxon>Pseudomonadota</taxon>
        <taxon>Betaproteobacteria</taxon>
        <taxon>Burkholderiales</taxon>
        <taxon>Alcaligenaceae</taxon>
        <taxon>Orrella</taxon>
    </lineage>
</organism>
<dbReference type="InterPro" id="IPR005802">
    <property type="entry name" value="ADC_synth_comp_1"/>
</dbReference>
<dbReference type="PANTHER" id="PTHR11236:SF50">
    <property type="entry name" value="AMINODEOXYCHORISMATE SYNTHASE COMPONENT 1"/>
    <property type="match status" value="1"/>
</dbReference>
<reference evidence="2 3" key="1">
    <citation type="submission" date="2018-04" db="EMBL/GenBank/DDBJ databases">
        <title>Bordetella sp. HZ20 isolated from seawater.</title>
        <authorList>
            <person name="Sun C."/>
        </authorList>
    </citation>
    <scope>NUCLEOTIDE SEQUENCE [LARGE SCALE GENOMIC DNA]</scope>
    <source>
        <strain evidence="2 3">HZ20</strain>
    </source>
</reference>
<dbReference type="Proteomes" id="UP000244571">
    <property type="component" value="Chromosome"/>
</dbReference>
<dbReference type="OrthoDB" id="9803598at2"/>
<dbReference type="AlphaFoldDB" id="A0A2R4XNJ3"/>
<name>A0A2R4XNJ3_9BURK</name>
<keyword evidence="3" id="KW-1185">Reference proteome</keyword>
<dbReference type="InterPro" id="IPR015890">
    <property type="entry name" value="Chorismate_C"/>
</dbReference>
<dbReference type="GO" id="GO:0046820">
    <property type="term" value="F:4-amino-4-deoxychorismate synthase activity"/>
    <property type="evidence" value="ECO:0007669"/>
    <property type="project" value="TreeGrafter"/>
</dbReference>
<dbReference type="InterPro" id="IPR005801">
    <property type="entry name" value="ADC_synthase"/>
</dbReference>
<dbReference type="PRINTS" id="PR00095">
    <property type="entry name" value="ANTSNTHASEI"/>
</dbReference>
<dbReference type="Pfam" id="PF00425">
    <property type="entry name" value="Chorismate_bind"/>
    <property type="match status" value="1"/>
</dbReference>
<dbReference type="RefSeq" id="WP_108622790.1">
    <property type="nucleotide sequence ID" value="NZ_CP028901.1"/>
</dbReference>
<feature type="domain" description="Chorismate-utilising enzyme C-terminal" evidence="1">
    <location>
        <begin position="138"/>
        <end position="395"/>
    </location>
</feature>
<dbReference type="GO" id="GO:0009396">
    <property type="term" value="P:folic acid-containing compound biosynthetic process"/>
    <property type="evidence" value="ECO:0007669"/>
    <property type="project" value="InterPro"/>
</dbReference>
<dbReference type="Gene3D" id="3.60.120.10">
    <property type="entry name" value="Anthranilate synthase"/>
    <property type="match status" value="1"/>
</dbReference>
<protein>
    <submittedName>
        <fullName evidence="2">Aminodeoxychorismate synthase component I</fullName>
    </submittedName>
</protein>
<dbReference type="EMBL" id="CP028901">
    <property type="protein sequence ID" value="AWB35334.1"/>
    <property type="molecule type" value="Genomic_DNA"/>
</dbReference>
<gene>
    <name evidence="2" type="primary">pabB</name>
    <name evidence="2" type="ORF">DBV39_18100</name>
</gene>
<evidence type="ECO:0000313" key="3">
    <source>
        <dbReference type="Proteomes" id="UP000244571"/>
    </source>
</evidence>
<proteinExistence type="predicted"/>
<dbReference type="SUPFAM" id="SSF56322">
    <property type="entry name" value="ADC synthase"/>
    <property type="match status" value="1"/>
</dbReference>
<accession>A0A2R4XNJ3</accession>
<dbReference type="KEGG" id="boz:DBV39_18100"/>
<dbReference type="InterPro" id="IPR019999">
    <property type="entry name" value="Anth_synth_I-like"/>
</dbReference>